<evidence type="ECO:0000313" key="3">
    <source>
        <dbReference type="Proteomes" id="UP001066276"/>
    </source>
</evidence>
<name>A0AAV7R350_PLEWA</name>
<evidence type="ECO:0000256" key="1">
    <source>
        <dbReference type="SAM" id="MobiDB-lite"/>
    </source>
</evidence>
<protein>
    <submittedName>
        <fullName evidence="2">Uncharacterized protein</fullName>
    </submittedName>
</protein>
<dbReference type="EMBL" id="JANPWB010000010">
    <property type="protein sequence ID" value="KAJ1146619.1"/>
    <property type="molecule type" value="Genomic_DNA"/>
</dbReference>
<proteinExistence type="predicted"/>
<accession>A0AAV7R350</accession>
<feature type="region of interest" description="Disordered" evidence="1">
    <location>
        <begin position="1"/>
        <end position="105"/>
    </location>
</feature>
<reference evidence="2" key="1">
    <citation type="journal article" date="2022" name="bioRxiv">
        <title>Sequencing and chromosome-scale assembly of the giantPleurodeles waltlgenome.</title>
        <authorList>
            <person name="Brown T."/>
            <person name="Elewa A."/>
            <person name="Iarovenko S."/>
            <person name="Subramanian E."/>
            <person name="Araus A.J."/>
            <person name="Petzold A."/>
            <person name="Susuki M."/>
            <person name="Suzuki K.-i.T."/>
            <person name="Hayashi T."/>
            <person name="Toyoda A."/>
            <person name="Oliveira C."/>
            <person name="Osipova E."/>
            <person name="Leigh N.D."/>
            <person name="Simon A."/>
            <person name="Yun M.H."/>
        </authorList>
    </citation>
    <scope>NUCLEOTIDE SEQUENCE</scope>
    <source>
        <strain evidence="2">20211129_DDA</strain>
        <tissue evidence="2">Liver</tissue>
    </source>
</reference>
<evidence type="ECO:0000313" key="2">
    <source>
        <dbReference type="EMBL" id="KAJ1146619.1"/>
    </source>
</evidence>
<feature type="compositionally biased region" description="Basic and acidic residues" evidence="1">
    <location>
        <begin position="52"/>
        <end position="65"/>
    </location>
</feature>
<dbReference type="AlphaFoldDB" id="A0AAV7R350"/>
<gene>
    <name evidence="2" type="ORF">NDU88_012884</name>
</gene>
<feature type="compositionally biased region" description="Low complexity" evidence="1">
    <location>
        <begin position="95"/>
        <end position="105"/>
    </location>
</feature>
<keyword evidence="3" id="KW-1185">Reference proteome</keyword>
<sequence>MLQESSGDEKDAESAQVDVSNPALGPDTEGDTWCERRDLRKLSPSLAPGPDAAKDAGWERSDLRKLSLSLAPGRDADEDSDAGTQGMLGTLKMQAAAPAHGPDAARYTREVRGDARGIQMGCWELSGAGFPPGVLVLLL</sequence>
<comment type="caution">
    <text evidence="2">The sequence shown here is derived from an EMBL/GenBank/DDBJ whole genome shotgun (WGS) entry which is preliminary data.</text>
</comment>
<dbReference type="Proteomes" id="UP001066276">
    <property type="component" value="Chromosome 6"/>
</dbReference>
<organism evidence="2 3">
    <name type="scientific">Pleurodeles waltl</name>
    <name type="common">Iberian ribbed newt</name>
    <dbReference type="NCBI Taxonomy" id="8319"/>
    <lineage>
        <taxon>Eukaryota</taxon>
        <taxon>Metazoa</taxon>
        <taxon>Chordata</taxon>
        <taxon>Craniata</taxon>
        <taxon>Vertebrata</taxon>
        <taxon>Euteleostomi</taxon>
        <taxon>Amphibia</taxon>
        <taxon>Batrachia</taxon>
        <taxon>Caudata</taxon>
        <taxon>Salamandroidea</taxon>
        <taxon>Salamandridae</taxon>
        <taxon>Pleurodelinae</taxon>
        <taxon>Pleurodeles</taxon>
    </lineage>
</organism>